<evidence type="ECO:0000313" key="3">
    <source>
        <dbReference type="EMBL" id="TFE68497.1"/>
    </source>
</evidence>
<gene>
    <name evidence="3" type="ORF">A7Q10_08385</name>
</gene>
<name>A0A4Y8PC70_9BACT</name>
<dbReference type="RefSeq" id="WP_242524305.1">
    <property type="nucleotide sequence ID" value="NZ_CP065957.1"/>
</dbReference>
<dbReference type="InterPro" id="IPR001452">
    <property type="entry name" value="SH3_domain"/>
</dbReference>
<proteinExistence type="predicted"/>
<dbReference type="Pfam" id="PF07653">
    <property type="entry name" value="SH3_2"/>
    <property type="match status" value="1"/>
</dbReference>
<protein>
    <recommendedName>
        <fullName evidence="2">SH3 domain-containing protein</fullName>
    </recommendedName>
</protein>
<evidence type="ECO:0000259" key="2">
    <source>
        <dbReference type="Pfam" id="PF07653"/>
    </source>
</evidence>
<sequence length="116" mass="13124">MLDHKRSFYPLNKLNCFVLLFCFLSLSFFSCTSTIGGYEYNLVTKDRTPFYTQGPGEEVPDSYLEKGTRLKLLGSTGEGFVRVETTRGKKGFVPTSYLEKQDTYYGTPSSTLAPSW</sequence>
<dbReference type="SUPFAM" id="SSF50044">
    <property type="entry name" value="SH3-domain"/>
    <property type="match status" value="1"/>
</dbReference>
<dbReference type="InterPro" id="IPR036028">
    <property type="entry name" value="SH3-like_dom_sf"/>
</dbReference>
<dbReference type="Proteomes" id="UP000297713">
    <property type="component" value="Unassembled WGS sequence"/>
</dbReference>
<evidence type="ECO:0000313" key="4">
    <source>
        <dbReference type="Proteomes" id="UP000297713"/>
    </source>
</evidence>
<dbReference type="PROSITE" id="PS51257">
    <property type="entry name" value="PROKAR_LIPOPROTEIN"/>
    <property type="match status" value="1"/>
</dbReference>
<accession>A0A4Y8PC70</accession>
<keyword evidence="1" id="KW-0728">SH3 domain</keyword>
<feature type="domain" description="SH3" evidence="2">
    <location>
        <begin position="64"/>
        <end position="101"/>
    </location>
</feature>
<dbReference type="EMBL" id="LXQC01000140">
    <property type="protein sequence ID" value="TFE68497.1"/>
    <property type="molecule type" value="Genomic_DNA"/>
</dbReference>
<keyword evidence="4" id="KW-1185">Reference proteome</keyword>
<organism evidence="3 4">
    <name type="scientific">Methylacidiphilum caldifontis</name>
    <dbReference type="NCBI Taxonomy" id="2795386"/>
    <lineage>
        <taxon>Bacteria</taxon>
        <taxon>Pseudomonadati</taxon>
        <taxon>Verrucomicrobiota</taxon>
        <taxon>Methylacidiphilae</taxon>
        <taxon>Methylacidiphilales</taxon>
        <taxon>Methylacidiphilaceae</taxon>
        <taxon>Methylacidiphilum (ex Ratnadevi et al. 2023)</taxon>
    </lineage>
</organism>
<dbReference type="AlphaFoldDB" id="A0A4Y8PC70"/>
<reference evidence="3 4" key="1">
    <citation type="submission" date="2016-05" db="EMBL/GenBank/DDBJ databases">
        <title>Diversity and Homogeneity among Thermoacidophilic Verrucomicrobia Methanotrophs Linked with Geographical Origin.</title>
        <authorList>
            <person name="Erikstad H.-A."/>
            <person name="Smestad N.B."/>
            <person name="Ceballos R.M."/>
            <person name="Birkeland N.-K."/>
        </authorList>
    </citation>
    <scope>NUCLEOTIDE SEQUENCE [LARGE SCALE GENOMIC DNA]</scope>
    <source>
        <strain evidence="3 4">Phi</strain>
    </source>
</reference>
<comment type="caution">
    <text evidence="3">The sequence shown here is derived from an EMBL/GenBank/DDBJ whole genome shotgun (WGS) entry which is preliminary data.</text>
</comment>
<evidence type="ECO:0000256" key="1">
    <source>
        <dbReference type="ARBA" id="ARBA00022443"/>
    </source>
</evidence>
<dbReference type="Gene3D" id="2.30.30.40">
    <property type="entry name" value="SH3 Domains"/>
    <property type="match status" value="1"/>
</dbReference>